<dbReference type="EMBL" id="NQWI01000048">
    <property type="protein sequence ID" value="PDW02887.1"/>
    <property type="molecule type" value="Genomic_DNA"/>
</dbReference>
<protein>
    <submittedName>
        <fullName evidence="2">Transcriptional regulator</fullName>
    </submittedName>
</protein>
<dbReference type="Proteomes" id="UP000220527">
    <property type="component" value="Unassembled WGS sequence"/>
</dbReference>
<dbReference type="OrthoDB" id="9814553at2"/>
<sequence>MRSLNERIGEVVKRKRTRDRLTQADLGSRIGVSGSYISAVEAGNTGVRITELEGLAAVFRTTAIEMINEAAGKDSYSFTSSNRERDAFMTLYDSLNTEHKQLGRKFLLFLRELELRPDEEPA</sequence>
<evidence type="ECO:0000313" key="2">
    <source>
        <dbReference type="EMBL" id="PDW02887.1"/>
    </source>
</evidence>
<comment type="caution">
    <text evidence="2">The sequence shown here is derived from an EMBL/GenBank/DDBJ whole genome shotgun (WGS) entry which is preliminary data.</text>
</comment>
<dbReference type="InterPro" id="IPR001387">
    <property type="entry name" value="Cro/C1-type_HTH"/>
</dbReference>
<evidence type="ECO:0000313" key="3">
    <source>
        <dbReference type="Proteomes" id="UP000220527"/>
    </source>
</evidence>
<dbReference type="CDD" id="cd00093">
    <property type="entry name" value="HTH_XRE"/>
    <property type="match status" value="1"/>
</dbReference>
<dbReference type="RefSeq" id="WP_097644251.1">
    <property type="nucleotide sequence ID" value="NZ_NQWI01000048.1"/>
</dbReference>
<dbReference type="AlphaFoldDB" id="A0A2A6RII0"/>
<name>A0A2A6RII0_9CHLR</name>
<organism evidence="2 3">
    <name type="scientific">Candidatus Viridilinea mediisalina</name>
    <dbReference type="NCBI Taxonomy" id="2024553"/>
    <lineage>
        <taxon>Bacteria</taxon>
        <taxon>Bacillati</taxon>
        <taxon>Chloroflexota</taxon>
        <taxon>Chloroflexia</taxon>
        <taxon>Chloroflexales</taxon>
        <taxon>Chloroflexineae</taxon>
        <taxon>Oscillochloridaceae</taxon>
        <taxon>Candidatus Viridilinea</taxon>
    </lineage>
</organism>
<evidence type="ECO:0000259" key="1">
    <source>
        <dbReference type="PROSITE" id="PS50943"/>
    </source>
</evidence>
<proteinExistence type="predicted"/>
<accession>A0A2A6RII0</accession>
<gene>
    <name evidence="2" type="ORF">CJ255_11510</name>
</gene>
<dbReference type="Gene3D" id="1.10.260.40">
    <property type="entry name" value="lambda repressor-like DNA-binding domains"/>
    <property type="match status" value="1"/>
</dbReference>
<dbReference type="InterPro" id="IPR010982">
    <property type="entry name" value="Lambda_DNA-bd_dom_sf"/>
</dbReference>
<dbReference type="SMART" id="SM00530">
    <property type="entry name" value="HTH_XRE"/>
    <property type="match status" value="1"/>
</dbReference>
<reference evidence="3" key="1">
    <citation type="submission" date="2017-08" db="EMBL/GenBank/DDBJ databases">
        <authorList>
            <person name="Grouzdev D.S."/>
            <person name="Gaisin V.A."/>
            <person name="Rysina M.S."/>
            <person name="Gorlenko V.M."/>
        </authorList>
    </citation>
    <scope>NUCLEOTIDE SEQUENCE [LARGE SCALE GENOMIC DNA]</scope>
    <source>
        <strain evidence="3">Kir15-3F</strain>
    </source>
</reference>
<feature type="domain" description="HTH cro/C1-type" evidence="1">
    <location>
        <begin position="12"/>
        <end position="66"/>
    </location>
</feature>
<dbReference type="Pfam" id="PF13560">
    <property type="entry name" value="HTH_31"/>
    <property type="match status" value="1"/>
</dbReference>
<keyword evidence="3" id="KW-1185">Reference proteome</keyword>
<dbReference type="PROSITE" id="PS50943">
    <property type="entry name" value="HTH_CROC1"/>
    <property type="match status" value="1"/>
</dbReference>
<dbReference type="GO" id="GO:0003677">
    <property type="term" value="F:DNA binding"/>
    <property type="evidence" value="ECO:0007669"/>
    <property type="project" value="InterPro"/>
</dbReference>
<dbReference type="SUPFAM" id="SSF47413">
    <property type="entry name" value="lambda repressor-like DNA-binding domains"/>
    <property type="match status" value="1"/>
</dbReference>